<evidence type="ECO:0000313" key="6">
    <source>
        <dbReference type="Proteomes" id="UP000293925"/>
    </source>
</evidence>
<dbReference type="PROSITE" id="PS51857">
    <property type="entry name" value="CSD_2"/>
    <property type="match status" value="1"/>
</dbReference>
<dbReference type="EMBL" id="SJSO01000026">
    <property type="protein sequence ID" value="TCD18112.1"/>
    <property type="molecule type" value="Genomic_DNA"/>
</dbReference>
<evidence type="ECO:0000256" key="3">
    <source>
        <dbReference type="RuleBase" id="RU000408"/>
    </source>
</evidence>
<dbReference type="CDD" id="cd04458">
    <property type="entry name" value="CSP_CDS"/>
    <property type="match status" value="1"/>
</dbReference>
<dbReference type="InterPro" id="IPR019844">
    <property type="entry name" value="CSD_CS"/>
</dbReference>
<dbReference type="Pfam" id="PF00313">
    <property type="entry name" value="CSD"/>
    <property type="match status" value="1"/>
</dbReference>
<name>A0A4R0PGS1_9SPHI</name>
<dbReference type="GO" id="GO:0005829">
    <property type="term" value="C:cytosol"/>
    <property type="evidence" value="ECO:0007669"/>
    <property type="project" value="UniProtKB-ARBA"/>
</dbReference>
<dbReference type="Proteomes" id="UP000293925">
    <property type="component" value="Unassembled WGS sequence"/>
</dbReference>
<evidence type="ECO:0000313" key="5">
    <source>
        <dbReference type="EMBL" id="TCD18112.1"/>
    </source>
</evidence>
<dbReference type="OrthoDB" id="1493235at2"/>
<dbReference type="PIRSF" id="PIRSF002599">
    <property type="entry name" value="Cold_shock_A"/>
    <property type="match status" value="1"/>
</dbReference>
<evidence type="ECO:0000256" key="2">
    <source>
        <dbReference type="ARBA" id="ARBA00022490"/>
    </source>
</evidence>
<dbReference type="GO" id="GO:0003729">
    <property type="term" value="F:mRNA binding"/>
    <property type="evidence" value="ECO:0007669"/>
    <property type="project" value="TreeGrafter"/>
</dbReference>
<dbReference type="PANTHER" id="PTHR46109">
    <property type="entry name" value="PROTEIN LIN-28"/>
    <property type="match status" value="1"/>
</dbReference>
<dbReference type="PRINTS" id="PR00050">
    <property type="entry name" value="COLDSHOCK"/>
</dbReference>
<proteinExistence type="predicted"/>
<dbReference type="InterPro" id="IPR011129">
    <property type="entry name" value="CSD"/>
</dbReference>
<evidence type="ECO:0000256" key="1">
    <source>
        <dbReference type="ARBA" id="ARBA00004496"/>
    </source>
</evidence>
<evidence type="ECO:0000259" key="4">
    <source>
        <dbReference type="PROSITE" id="PS51857"/>
    </source>
</evidence>
<reference evidence="5 6" key="1">
    <citation type="submission" date="2019-02" db="EMBL/GenBank/DDBJ databases">
        <title>Pedobacter sp. RP-3-21 sp. nov., isolated from Arctic soil.</title>
        <authorList>
            <person name="Dahal R.H."/>
        </authorList>
    </citation>
    <scope>NUCLEOTIDE SEQUENCE [LARGE SCALE GENOMIC DNA]</scope>
    <source>
        <strain evidence="5 6">RP-3-21</strain>
    </source>
</reference>
<sequence>MEQGKVKMYNGEKGFGFITPDANQEDVFVHVTGLLVRDLKAGDVVEYETEQGRKGLVAINVKKI</sequence>
<dbReference type="InterPro" id="IPR002059">
    <property type="entry name" value="CSP_DNA-bd"/>
</dbReference>
<protein>
    <submittedName>
        <fullName evidence="5">Cold shock domain-containing protein</fullName>
    </submittedName>
</protein>
<dbReference type="Gene3D" id="2.40.50.140">
    <property type="entry name" value="Nucleic acid-binding proteins"/>
    <property type="match status" value="1"/>
</dbReference>
<keyword evidence="2" id="KW-0963">Cytoplasm</keyword>
<dbReference type="GO" id="GO:0031054">
    <property type="term" value="P:pre-miRNA processing"/>
    <property type="evidence" value="ECO:0007669"/>
    <property type="project" value="TreeGrafter"/>
</dbReference>
<comment type="subcellular location">
    <subcellularLocation>
        <location evidence="1 3">Cytoplasm</location>
    </subcellularLocation>
</comment>
<keyword evidence="6" id="KW-1185">Reference proteome</keyword>
<feature type="domain" description="CSD" evidence="4">
    <location>
        <begin position="1"/>
        <end position="63"/>
    </location>
</feature>
<organism evidence="5 6">
    <name type="scientific">Pedobacter psychrodurus</name>
    <dbReference type="NCBI Taxonomy" id="2530456"/>
    <lineage>
        <taxon>Bacteria</taxon>
        <taxon>Pseudomonadati</taxon>
        <taxon>Bacteroidota</taxon>
        <taxon>Sphingobacteriia</taxon>
        <taxon>Sphingobacteriales</taxon>
        <taxon>Sphingobacteriaceae</taxon>
        <taxon>Pedobacter</taxon>
    </lineage>
</organism>
<dbReference type="SMART" id="SM00357">
    <property type="entry name" value="CSP"/>
    <property type="match status" value="1"/>
</dbReference>
<dbReference type="RefSeq" id="WP_131533896.1">
    <property type="nucleotide sequence ID" value="NZ_SJSO01000026.1"/>
</dbReference>
<dbReference type="InterPro" id="IPR012156">
    <property type="entry name" value="Cold_shock_CspA"/>
</dbReference>
<dbReference type="PROSITE" id="PS00352">
    <property type="entry name" value="CSD_1"/>
    <property type="match status" value="1"/>
</dbReference>
<dbReference type="SUPFAM" id="SSF50249">
    <property type="entry name" value="Nucleic acid-binding proteins"/>
    <property type="match status" value="1"/>
</dbReference>
<dbReference type="InterPro" id="IPR051373">
    <property type="entry name" value="Lin-28_RNA-binding"/>
</dbReference>
<accession>A0A4R0PGS1</accession>
<comment type="caution">
    <text evidence="5">The sequence shown here is derived from an EMBL/GenBank/DDBJ whole genome shotgun (WGS) entry which is preliminary data.</text>
</comment>
<dbReference type="AlphaFoldDB" id="A0A4R0PGS1"/>
<dbReference type="PANTHER" id="PTHR46109:SF1">
    <property type="entry name" value="PROTEIN LIN-28 HOMOLOG"/>
    <property type="match status" value="1"/>
</dbReference>
<gene>
    <name evidence="5" type="ORF">EZ456_21985</name>
</gene>
<dbReference type="InterPro" id="IPR012340">
    <property type="entry name" value="NA-bd_OB-fold"/>
</dbReference>